<dbReference type="GO" id="GO:0005524">
    <property type="term" value="F:ATP binding"/>
    <property type="evidence" value="ECO:0007669"/>
    <property type="project" value="UniProtKB-KW"/>
</dbReference>
<keyword evidence="5" id="KW-0067">ATP-binding</keyword>
<dbReference type="Proteomes" id="UP000759131">
    <property type="component" value="Unassembled WGS sequence"/>
</dbReference>
<evidence type="ECO:0000256" key="6">
    <source>
        <dbReference type="ARBA" id="ARBA00026121"/>
    </source>
</evidence>
<dbReference type="EMBL" id="OC876433">
    <property type="protein sequence ID" value="CAD7639241.1"/>
    <property type="molecule type" value="Genomic_DNA"/>
</dbReference>
<keyword evidence="7" id="KW-0472">Membrane</keyword>
<evidence type="ECO:0000313" key="9">
    <source>
        <dbReference type="EMBL" id="CAD7639241.1"/>
    </source>
</evidence>
<dbReference type="EMBL" id="CAJPIZ010021858">
    <property type="protein sequence ID" value="CAG2117761.1"/>
    <property type="molecule type" value="Genomic_DNA"/>
</dbReference>
<keyword evidence="7" id="KW-0812">Transmembrane</keyword>
<name>A0A7R9LCN5_9ACAR</name>
<dbReference type="GO" id="GO:0005886">
    <property type="term" value="C:plasma membrane"/>
    <property type="evidence" value="ECO:0007669"/>
    <property type="project" value="TreeGrafter"/>
</dbReference>
<protein>
    <recommendedName>
        <fullName evidence="6">long-chain-fatty-acid--CoA ligase</fullName>
        <ecNumber evidence="6">6.2.1.3</ecNumber>
    </recommendedName>
</protein>
<evidence type="ECO:0000256" key="1">
    <source>
        <dbReference type="ARBA" id="ARBA00006432"/>
    </source>
</evidence>
<dbReference type="EC" id="6.2.1.3" evidence="6"/>
<dbReference type="PANTHER" id="PTHR43272">
    <property type="entry name" value="LONG-CHAIN-FATTY-ACID--COA LIGASE"/>
    <property type="match status" value="1"/>
</dbReference>
<dbReference type="GO" id="GO:0005783">
    <property type="term" value="C:endoplasmic reticulum"/>
    <property type="evidence" value="ECO:0007669"/>
    <property type="project" value="TreeGrafter"/>
</dbReference>
<dbReference type="SUPFAM" id="SSF56801">
    <property type="entry name" value="Acetyl-CoA synthetase-like"/>
    <property type="match status" value="1"/>
</dbReference>
<feature type="domain" description="AMP-dependent synthetase/ligase" evidence="8">
    <location>
        <begin position="132"/>
        <end position="302"/>
    </location>
</feature>
<keyword evidence="3" id="KW-0547">Nucleotide-binding</keyword>
<keyword evidence="4" id="KW-0276">Fatty acid metabolism</keyword>
<dbReference type="GO" id="GO:0035336">
    <property type="term" value="P:long-chain fatty-acyl-CoA metabolic process"/>
    <property type="evidence" value="ECO:0007669"/>
    <property type="project" value="TreeGrafter"/>
</dbReference>
<reference evidence="9" key="1">
    <citation type="submission" date="2020-11" db="EMBL/GenBank/DDBJ databases">
        <authorList>
            <person name="Tran Van P."/>
        </authorList>
    </citation>
    <scope>NUCLEOTIDE SEQUENCE</scope>
</reference>
<evidence type="ECO:0000313" key="10">
    <source>
        <dbReference type="Proteomes" id="UP000759131"/>
    </source>
</evidence>
<dbReference type="GO" id="GO:0090433">
    <property type="term" value="F:palmitoyl-CoA ligase activity"/>
    <property type="evidence" value="ECO:0007669"/>
    <property type="project" value="TreeGrafter"/>
</dbReference>
<dbReference type="InterPro" id="IPR042099">
    <property type="entry name" value="ANL_N_sf"/>
</dbReference>
<keyword evidence="4" id="KW-0443">Lipid metabolism</keyword>
<keyword evidence="10" id="KW-1185">Reference proteome</keyword>
<dbReference type="AlphaFoldDB" id="A0A7R9LCN5"/>
<feature type="transmembrane region" description="Helical" evidence="7">
    <location>
        <begin position="33"/>
        <end position="53"/>
    </location>
</feature>
<dbReference type="PANTHER" id="PTHR43272:SF83">
    <property type="entry name" value="ACYL-COA SYNTHETASE LONG-CHAIN, ISOFORM J"/>
    <property type="match status" value="1"/>
</dbReference>
<evidence type="ECO:0000256" key="2">
    <source>
        <dbReference type="ARBA" id="ARBA00022598"/>
    </source>
</evidence>
<proteinExistence type="inferred from homology"/>
<accession>A0A7R9LCN5</accession>
<dbReference type="GO" id="GO:0030182">
    <property type="term" value="P:neuron differentiation"/>
    <property type="evidence" value="ECO:0007669"/>
    <property type="project" value="TreeGrafter"/>
</dbReference>
<evidence type="ECO:0000259" key="8">
    <source>
        <dbReference type="Pfam" id="PF00501"/>
    </source>
</evidence>
<dbReference type="Pfam" id="PF00501">
    <property type="entry name" value="AMP-binding"/>
    <property type="match status" value="1"/>
</dbReference>
<evidence type="ECO:0000256" key="5">
    <source>
        <dbReference type="ARBA" id="ARBA00022840"/>
    </source>
</evidence>
<keyword evidence="7" id="KW-1133">Transmembrane helix</keyword>
<gene>
    <name evidence="9" type="ORF">OSB1V03_LOCUS17714</name>
</gene>
<organism evidence="9">
    <name type="scientific">Medioppia subpectinata</name>
    <dbReference type="NCBI Taxonomy" id="1979941"/>
    <lineage>
        <taxon>Eukaryota</taxon>
        <taxon>Metazoa</taxon>
        <taxon>Ecdysozoa</taxon>
        <taxon>Arthropoda</taxon>
        <taxon>Chelicerata</taxon>
        <taxon>Arachnida</taxon>
        <taxon>Acari</taxon>
        <taxon>Acariformes</taxon>
        <taxon>Sarcoptiformes</taxon>
        <taxon>Oribatida</taxon>
        <taxon>Brachypylina</taxon>
        <taxon>Oppioidea</taxon>
        <taxon>Oppiidae</taxon>
        <taxon>Medioppia</taxon>
    </lineage>
</organism>
<evidence type="ECO:0000256" key="7">
    <source>
        <dbReference type="SAM" id="Phobius"/>
    </source>
</evidence>
<evidence type="ECO:0000256" key="4">
    <source>
        <dbReference type="ARBA" id="ARBA00022832"/>
    </source>
</evidence>
<feature type="non-terminal residue" evidence="9">
    <location>
        <position position="357"/>
    </location>
</feature>
<comment type="similarity">
    <text evidence="1">Belongs to the ATP-dependent AMP-binding enzyme family.</text>
</comment>
<dbReference type="InterPro" id="IPR000873">
    <property type="entry name" value="AMP-dep_synth/lig_dom"/>
</dbReference>
<dbReference type="GO" id="GO:0005811">
    <property type="term" value="C:lipid droplet"/>
    <property type="evidence" value="ECO:0007669"/>
    <property type="project" value="TreeGrafter"/>
</dbReference>
<evidence type="ECO:0000256" key="3">
    <source>
        <dbReference type="ARBA" id="ARBA00022741"/>
    </source>
</evidence>
<dbReference type="OrthoDB" id="6503255at2759"/>
<dbReference type="Gene3D" id="3.40.50.12780">
    <property type="entry name" value="N-terminal domain of ligase-like"/>
    <property type="match status" value="1"/>
</dbReference>
<feature type="transmembrane region" description="Helical" evidence="7">
    <location>
        <begin position="59"/>
        <end position="79"/>
    </location>
</feature>
<keyword evidence="2" id="KW-0436">Ligase</keyword>
<sequence>MVNEVVGNGSANTGSAPVVTHVPYKPTIRYYQLIWMTMIHLSAIYGLYLSVTVAQFKSILFMNFLAFISSFGILLKRIIASYIGKESREQVPRGLCKWLRLNYYSSMRTSWRYATTSTLTESGAGLAPGMRSDVSLLRPTVMICVPLMLDRILKDMGARLTTRSPLAVPMFTHLMAYKSYWTDRGYRCPIVDKLVCDKLRQQMGGALRVAIVGAAPLSPTTQATLRAALDIALLQVYGTTETTGCVFAMDHDDLSISRVGAPLQGMRIKLIDWEEGGYYRSDRPNPRGEIVIGGNSVVTEYYKLPEQTREAFRTDDRGCRWFYTGDIGEIFPDGTIGIIDRRKDLLKLQSGRYVSLG</sequence>